<evidence type="ECO:0000256" key="4">
    <source>
        <dbReference type="ARBA" id="ARBA00023136"/>
    </source>
</evidence>
<dbReference type="PANTHER" id="PTHR46296">
    <property type="entry name" value="BNAA05G37250D PROTEIN"/>
    <property type="match status" value="1"/>
</dbReference>
<keyword evidence="4" id="KW-0472">Membrane</keyword>
<dbReference type="SMART" id="SM00239">
    <property type="entry name" value="C2"/>
    <property type="match status" value="2"/>
</dbReference>
<dbReference type="Pfam" id="PF00168">
    <property type="entry name" value="C2"/>
    <property type="match status" value="2"/>
</dbReference>
<feature type="compositionally biased region" description="Gly residues" evidence="5">
    <location>
        <begin position="1051"/>
        <end position="1067"/>
    </location>
</feature>
<dbReference type="InterPro" id="IPR004182">
    <property type="entry name" value="GRAM"/>
</dbReference>
<dbReference type="PROSITE" id="PS50004">
    <property type="entry name" value="C2"/>
    <property type="match status" value="2"/>
</dbReference>
<evidence type="ECO:0000259" key="7">
    <source>
        <dbReference type="PROSITE" id="PS51778"/>
    </source>
</evidence>
<evidence type="ECO:0000313" key="8">
    <source>
        <dbReference type="EMBL" id="WVZ81467.1"/>
    </source>
</evidence>
<gene>
    <name evidence="8" type="ORF">U9M48_028841</name>
</gene>
<dbReference type="GO" id="GO:0016020">
    <property type="term" value="C:membrane"/>
    <property type="evidence" value="ECO:0007669"/>
    <property type="project" value="UniProtKB-SubCell"/>
</dbReference>
<dbReference type="InterPro" id="IPR000008">
    <property type="entry name" value="C2_dom"/>
</dbReference>
<dbReference type="PANTHER" id="PTHR46296:SF8">
    <property type="entry name" value="OS06G0297800 PROTEIN"/>
    <property type="match status" value="1"/>
</dbReference>
<dbReference type="InterPro" id="IPR035892">
    <property type="entry name" value="C2_domain_sf"/>
</dbReference>
<evidence type="ECO:0000256" key="2">
    <source>
        <dbReference type="ARBA" id="ARBA00022692"/>
    </source>
</evidence>
<dbReference type="SMART" id="SM00568">
    <property type="entry name" value="GRAM"/>
    <property type="match status" value="1"/>
</dbReference>
<evidence type="ECO:0000256" key="5">
    <source>
        <dbReference type="SAM" id="MobiDB-lite"/>
    </source>
</evidence>
<evidence type="ECO:0008006" key="10">
    <source>
        <dbReference type="Google" id="ProtNLM"/>
    </source>
</evidence>
<evidence type="ECO:0000259" key="6">
    <source>
        <dbReference type="PROSITE" id="PS50004"/>
    </source>
</evidence>
<accession>A0AAQ3U212</accession>
<dbReference type="AlphaFoldDB" id="A0AAQ3U212"/>
<comment type="subcellular location">
    <subcellularLocation>
        <location evidence="1">Membrane</location>
        <topology evidence="1">Single-pass membrane protein</topology>
    </subcellularLocation>
</comment>
<dbReference type="InterPro" id="IPR011993">
    <property type="entry name" value="PH-like_dom_sf"/>
</dbReference>
<dbReference type="Pfam" id="PF16016">
    <property type="entry name" value="VASt"/>
    <property type="match status" value="2"/>
</dbReference>
<evidence type="ECO:0000313" key="9">
    <source>
        <dbReference type="Proteomes" id="UP001341281"/>
    </source>
</evidence>
<dbReference type="Proteomes" id="UP001341281">
    <property type="component" value="Chromosome 06"/>
</dbReference>
<feature type="domain" description="C2" evidence="6">
    <location>
        <begin position="537"/>
        <end position="650"/>
    </location>
</feature>
<dbReference type="Gene3D" id="2.60.40.150">
    <property type="entry name" value="C2 domain"/>
    <property type="match status" value="2"/>
</dbReference>
<keyword evidence="9" id="KW-1185">Reference proteome</keyword>
<keyword evidence="3" id="KW-1133">Transmembrane helix</keyword>
<feature type="compositionally biased region" description="Basic and acidic residues" evidence="5">
    <location>
        <begin position="1023"/>
        <end position="1048"/>
    </location>
</feature>
<dbReference type="InterPro" id="IPR044511">
    <property type="entry name" value="At1g03370/At5g50170-like"/>
</dbReference>
<organism evidence="8 9">
    <name type="scientific">Paspalum notatum var. saurae</name>
    <dbReference type="NCBI Taxonomy" id="547442"/>
    <lineage>
        <taxon>Eukaryota</taxon>
        <taxon>Viridiplantae</taxon>
        <taxon>Streptophyta</taxon>
        <taxon>Embryophyta</taxon>
        <taxon>Tracheophyta</taxon>
        <taxon>Spermatophyta</taxon>
        <taxon>Magnoliopsida</taxon>
        <taxon>Liliopsida</taxon>
        <taxon>Poales</taxon>
        <taxon>Poaceae</taxon>
        <taxon>PACMAD clade</taxon>
        <taxon>Panicoideae</taxon>
        <taxon>Andropogonodae</taxon>
        <taxon>Paspaleae</taxon>
        <taxon>Paspalinae</taxon>
        <taxon>Paspalum</taxon>
    </lineage>
</organism>
<feature type="domain" description="VASt" evidence="7">
    <location>
        <begin position="266"/>
        <end position="438"/>
    </location>
</feature>
<dbReference type="EMBL" id="CP144750">
    <property type="protein sequence ID" value="WVZ81467.1"/>
    <property type="molecule type" value="Genomic_DNA"/>
</dbReference>
<dbReference type="SUPFAM" id="SSF49562">
    <property type="entry name" value="C2 domain (Calcium/lipid-binding domain, CaLB)"/>
    <property type="match status" value="2"/>
</dbReference>
<dbReference type="InterPro" id="IPR031968">
    <property type="entry name" value="VASt"/>
</dbReference>
<dbReference type="CDD" id="cd00030">
    <property type="entry name" value="C2"/>
    <property type="match status" value="2"/>
</dbReference>
<dbReference type="PROSITE" id="PS51778">
    <property type="entry name" value="VAST"/>
    <property type="match status" value="2"/>
</dbReference>
<dbReference type="Gene3D" id="2.30.29.30">
    <property type="entry name" value="Pleckstrin-homology domain (PH domain)/Phosphotyrosine-binding domain (PTB)"/>
    <property type="match status" value="1"/>
</dbReference>
<protein>
    <recommendedName>
        <fullName evidence="10">C2 and GRAM domain-containing protein</fullName>
    </recommendedName>
</protein>
<feature type="region of interest" description="Disordered" evidence="5">
    <location>
        <begin position="1021"/>
        <end position="1084"/>
    </location>
</feature>
<proteinExistence type="predicted"/>
<feature type="domain" description="VASt" evidence="7">
    <location>
        <begin position="864"/>
        <end position="1027"/>
    </location>
</feature>
<dbReference type="Pfam" id="PF02893">
    <property type="entry name" value="GRAM"/>
    <property type="match status" value="1"/>
</dbReference>
<evidence type="ECO:0000256" key="1">
    <source>
        <dbReference type="ARBA" id="ARBA00004167"/>
    </source>
</evidence>
<sequence>MRLVVRVIEARGLPATDAEAPRDPYAKAQLGKQRAKTKVLRKTLCPAWDEEFAFRVGDLRDHLLVSVLHEDRYFPDDVLGQVKVPLSDVLDADNRTLETQWYQLQPKSKKSKLKDCGEIRLGISLAQHYSEETMTLAHWASDDLASNSDKSAELVKGSSLPNIPLEVSTAVPEIDEIEVAKEDRYNGAPSFVNKLYQMFKPKDAEASAPPPDELDSSSNIIEEMVSTSTEAPEKQDPEASATMTFDELLKAFGSRHEGKEMPENLSGGVLLDQAYAVAPIDLNTLLFSPSSDFLQSLVEIQGTTGLEIQQWRLENDGDILKRVVSYTKAPTKLVKAVKATEDVTYLKADGETFAVLADVSTPEVPFGNTFRVEVLTCIMPGPELPDDEKSSRLVVSWRVNFVQSTMMKSMVENGAKQGLRDNYVQFAELLARNCRPVDAKDITANYEVLSSVQPEQESDWRLAFRIFGNFALLSSVFAFIYVSAHIILASPSVIQGLEFPGLDLPDSAGEIVVCGVLVLQGQRVLNMIARFIQAKKQRGDHGAKAQGDGWLLTVALIEGTNLAATKSAGCSDPYVVFTCNGKTKTSSIKFHTLEPQWNEIFEFDAMEDPPSVMEINVYDFDGPFDEVASIGHAEVNFLKYNISELADIWIPLKGKLAQACQSKLHLRIFLNNKRGTEVVKDYLDKVEKEVGKKIAVRSPHTNLAFQKIFSLPSEEFLINDFTCHLKRKMLTQGRLFLSPRILGFYTNLFGHKTKFFFLWEDIEDIVLVPATLSSMGSPSLVIILRKGRGLDAKHGAKQLDSEGRLKFHFQSFVSFNVAHKTIMALWKARSLTPEQKVQLVEEESETEDFQNEESEPFLGMEDAKMTGVFSSTKPFDVSTLMSIFEGGPLERRVMEKVGCVDYSVTAWEPVRADIYQRQVHYKFDKKSTRHGGEAMSTQQKSPLPNKNGWLVEEVMTLEGIPVGECFNLHIRYQLENNASKQKTCTIQASIGIVWLKSCKNRKKITQDIATSASSRLKKIFNQLEKESTPAKREARRRGAAEPPAEARRRGAGVGGDGESGAVGGGASTGSQGPAAGRRRGSESLGVGVEGGGSLAQLLGMSVLLCQLQGALK</sequence>
<keyword evidence="2" id="KW-0812">Transmembrane</keyword>
<reference evidence="8 9" key="1">
    <citation type="submission" date="2024-02" db="EMBL/GenBank/DDBJ databases">
        <title>High-quality chromosome-scale genome assembly of Pensacola bahiagrass (Paspalum notatum Flugge var. saurae).</title>
        <authorList>
            <person name="Vega J.M."/>
            <person name="Podio M."/>
            <person name="Orjuela J."/>
            <person name="Siena L.A."/>
            <person name="Pessino S.C."/>
            <person name="Combes M.C."/>
            <person name="Mariac C."/>
            <person name="Albertini E."/>
            <person name="Pupilli F."/>
            <person name="Ortiz J.P.A."/>
            <person name="Leblanc O."/>
        </authorList>
    </citation>
    <scope>NUCLEOTIDE SEQUENCE [LARGE SCALE GENOMIC DNA]</scope>
    <source>
        <strain evidence="8">R1</strain>
        <tissue evidence="8">Leaf</tissue>
    </source>
</reference>
<feature type="domain" description="C2" evidence="6">
    <location>
        <begin position="1"/>
        <end position="102"/>
    </location>
</feature>
<name>A0AAQ3U212_PASNO</name>
<evidence type="ECO:0000256" key="3">
    <source>
        <dbReference type="ARBA" id="ARBA00022989"/>
    </source>
</evidence>